<evidence type="ECO:0000313" key="1">
    <source>
        <dbReference type="EMBL" id="KAI8044623.1"/>
    </source>
</evidence>
<name>A0A9P9YXF1_9MUSC</name>
<gene>
    <name evidence="1" type="ORF">M5D96_000794</name>
</gene>
<proteinExistence type="predicted"/>
<dbReference type="Proteomes" id="UP001059596">
    <property type="component" value="Chromosome 3R"/>
</dbReference>
<accession>A0A9P9YXF1</accession>
<protein>
    <submittedName>
        <fullName evidence="1">Uncharacterized protein</fullName>
    </submittedName>
</protein>
<organism evidence="1 2">
    <name type="scientific">Drosophila gunungcola</name>
    <name type="common">fruit fly</name>
    <dbReference type="NCBI Taxonomy" id="103775"/>
    <lineage>
        <taxon>Eukaryota</taxon>
        <taxon>Metazoa</taxon>
        <taxon>Ecdysozoa</taxon>
        <taxon>Arthropoda</taxon>
        <taxon>Hexapoda</taxon>
        <taxon>Insecta</taxon>
        <taxon>Pterygota</taxon>
        <taxon>Neoptera</taxon>
        <taxon>Endopterygota</taxon>
        <taxon>Diptera</taxon>
        <taxon>Brachycera</taxon>
        <taxon>Muscomorpha</taxon>
        <taxon>Ephydroidea</taxon>
        <taxon>Drosophilidae</taxon>
        <taxon>Drosophila</taxon>
        <taxon>Sophophora</taxon>
    </lineage>
</organism>
<reference evidence="1" key="1">
    <citation type="journal article" date="2023" name="Genome Biol. Evol.">
        <title>Long-read-based Genome Assembly of Drosophila gunungcola Reveals Fewer Chemosensory Genes in Flower-breeding Species.</title>
        <authorList>
            <person name="Negi A."/>
            <person name="Liao B.Y."/>
            <person name="Yeh S.D."/>
        </authorList>
    </citation>
    <scope>NUCLEOTIDE SEQUENCE</scope>
    <source>
        <strain evidence="1">Sukarami</strain>
    </source>
</reference>
<sequence length="77" mass="8676">MDVAVDVDVDVVVAQDENENEDEDGQQDLQLDFGWHLDGLARLFAQQNLKIGGRRMREELEMAVEGVAGELRCLFVN</sequence>
<comment type="caution">
    <text evidence="1">The sequence shown here is derived from an EMBL/GenBank/DDBJ whole genome shotgun (WGS) entry which is preliminary data.</text>
</comment>
<evidence type="ECO:0000313" key="2">
    <source>
        <dbReference type="Proteomes" id="UP001059596"/>
    </source>
</evidence>
<dbReference type="EMBL" id="JAMKOV010000001">
    <property type="protein sequence ID" value="KAI8044623.1"/>
    <property type="molecule type" value="Genomic_DNA"/>
</dbReference>
<dbReference type="AlphaFoldDB" id="A0A9P9YXF1"/>
<keyword evidence="2" id="KW-1185">Reference proteome</keyword>